<dbReference type="EMBL" id="QMIE01000027">
    <property type="protein sequence ID" value="TVM14162.1"/>
    <property type="molecule type" value="Genomic_DNA"/>
</dbReference>
<dbReference type="Proteomes" id="UP000448292">
    <property type="component" value="Unassembled WGS sequence"/>
</dbReference>
<evidence type="ECO:0000313" key="2">
    <source>
        <dbReference type="Proteomes" id="UP000448292"/>
    </source>
</evidence>
<evidence type="ECO:0008006" key="3">
    <source>
        <dbReference type="Google" id="ProtNLM"/>
    </source>
</evidence>
<evidence type="ECO:0000313" key="1">
    <source>
        <dbReference type="EMBL" id="TVM14162.1"/>
    </source>
</evidence>
<protein>
    <recommendedName>
        <fullName evidence="3">AlpA family phage regulatory protein</fullName>
    </recommendedName>
</protein>
<proteinExistence type="predicted"/>
<organism evidence="1 2">
    <name type="scientific">Oceanidesulfovibrio indonesiensis</name>
    <dbReference type="NCBI Taxonomy" id="54767"/>
    <lineage>
        <taxon>Bacteria</taxon>
        <taxon>Pseudomonadati</taxon>
        <taxon>Thermodesulfobacteriota</taxon>
        <taxon>Desulfovibrionia</taxon>
        <taxon>Desulfovibrionales</taxon>
        <taxon>Desulfovibrionaceae</taxon>
        <taxon>Oceanidesulfovibrio</taxon>
    </lineage>
</organism>
<comment type="caution">
    <text evidence="1">The sequence shown here is derived from an EMBL/GenBank/DDBJ whole genome shotgun (WGS) entry which is preliminary data.</text>
</comment>
<reference evidence="1 2" key="1">
    <citation type="submission" date="2018-06" db="EMBL/GenBank/DDBJ databases">
        <title>Complete genome of Desulfovibrio indonesiensis P37SLT.</title>
        <authorList>
            <person name="Crispim J.S."/>
            <person name="Vidigal P.M.P."/>
            <person name="Silva L.C.F."/>
            <person name="Laguardia C.N."/>
            <person name="Araujo L.C."/>
            <person name="Dias R.S."/>
            <person name="Sousa M.P."/>
            <person name="Paula S.O."/>
            <person name="Silva C."/>
        </authorList>
    </citation>
    <scope>NUCLEOTIDE SEQUENCE [LARGE SCALE GENOMIC DNA]</scope>
    <source>
        <strain evidence="1 2">P37SLT</strain>
    </source>
</reference>
<sequence length="75" mass="8543">MYVVHPSLSSLLNSLPPIVARSDIEKHLGGIISRGYLENLDSEGKGPRRIRVGKRVGYLREDLVEWLEKRSRIES</sequence>
<keyword evidence="2" id="KW-1185">Reference proteome</keyword>
<name>A0A7M3MAM1_9BACT</name>
<dbReference type="RefSeq" id="WP_144304566.1">
    <property type="nucleotide sequence ID" value="NZ_QMIE01000027.1"/>
</dbReference>
<accession>A0A7M3MAM1</accession>
<dbReference type="OrthoDB" id="5422881at2"/>
<gene>
    <name evidence="1" type="ORF">DPQ33_17775</name>
</gene>
<dbReference type="AlphaFoldDB" id="A0A7M3MAM1"/>